<proteinExistence type="predicted"/>
<sequence>MTASFPVKKLSATFSPDATNRVVQETSLLSKSGADHRAFVHADVTVEAVATPWAPAARRNTVAAVLNLASVHTYRRRLGRNASVMEKLVQLARVDPASTRKDALPALLSLASERENVGRLVDAGFTVFNIDTLDPVDLVTISGGDTPPFTSPSAQHTRLQCQPSSALSSDSAPRSSLPSNAAATVSELPFVAHLFQAFQSTVAAAVHTHALEIVNM</sequence>
<keyword evidence="2" id="KW-1185">Reference proteome</keyword>
<dbReference type="AlphaFoldDB" id="A0AAD8TM70"/>
<accession>A0AAD8TM70</accession>
<reference evidence="1" key="1">
    <citation type="submission" date="2023-07" db="EMBL/GenBank/DDBJ databases">
        <title>A chromosome-level genome assembly of Lolium multiflorum.</title>
        <authorList>
            <person name="Chen Y."/>
            <person name="Copetti D."/>
            <person name="Kolliker R."/>
            <person name="Studer B."/>
        </authorList>
    </citation>
    <scope>NUCLEOTIDE SEQUENCE</scope>
    <source>
        <strain evidence="1">02402/16</strain>
        <tissue evidence="1">Leaf</tissue>
    </source>
</reference>
<gene>
    <name evidence="1" type="ORF">QYE76_046507</name>
</gene>
<dbReference type="Gene3D" id="1.25.10.10">
    <property type="entry name" value="Leucine-rich Repeat Variant"/>
    <property type="match status" value="1"/>
</dbReference>
<dbReference type="Proteomes" id="UP001231189">
    <property type="component" value="Unassembled WGS sequence"/>
</dbReference>
<dbReference type="InterPro" id="IPR011989">
    <property type="entry name" value="ARM-like"/>
</dbReference>
<evidence type="ECO:0000313" key="1">
    <source>
        <dbReference type="EMBL" id="KAK1685659.1"/>
    </source>
</evidence>
<evidence type="ECO:0000313" key="2">
    <source>
        <dbReference type="Proteomes" id="UP001231189"/>
    </source>
</evidence>
<organism evidence="1 2">
    <name type="scientific">Lolium multiflorum</name>
    <name type="common">Italian ryegrass</name>
    <name type="synonym">Lolium perenne subsp. multiflorum</name>
    <dbReference type="NCBI Taxonomy" id="4521"/>
    <lineage>
        <taxon>Eukaryota</taxon>
        <taxon>Viridiplantae</taxon>
        <taxon>Streptophyta</taxon>
        <taxon>Embryophyta</taxon>
        <taxon>Tracheophyta</taxon>
        <taxon>Spermatophyta</taxon>
        <taxon>Magnoliopsida</taxon>
        <taxon>Liliopsida</taxon>
        <taxon>Poales</taxon>
        <taxon>Poaceae</taxon>
        <taxon>BOP clade</taxon>
        <taxon>Pooideae</taxon>
        <taxon>Poodae</taxon>
        <taxon>Poeae</taxon>
        <taxon>Poeae Chloroplast Group 2 (Poeae type)</taxon>
        <taxon>Loliodinae</taxon>
        <taxon>Loliinae</taxon>
        <taxon>Lolium</taxon>
    </lineage>
</organism>
<dbReference type="EMBL" id="JAUUTY010000002">
    <property type="protein sequence ID" value="KAK1685659.1"/>
    <property type="molecule type" value="Genomic_DNA"/>
</dbReference>
<protein>
    <submittedName>
        <fullName evidence="1">Uncharacterized protein</fullName>
    </submittedName>
</protein>
<name>A0AAD8TM70_LOLMU</name>
<comment type="caution">
    <text evidence="1">The sequence shown here is derived from an EMBL/GenBank/DDBJ whole genome shotgun (WGS) entry which is preliminary data.</text>
</comment>